<organism evidence="1 2">
    <name type="scientific">Spirosoma oryzae</name>
    <dbReference type="NCBI Taxonomy" id="1469603"/>
    <lineage>
        <taxon>Bacteria</taxon>
        <taxon>Pseudomonadati</taxon>
        <taxon>Bacteroidota</taxon>
        <taxon>Cytophagia</taxon>
        <taxon>Cytophagales</taxon>
        <taxon>Cytophagaceae</taxon>
        <taxon>Spirosoma</taxon>
    </lineage>
</organism>
<name>A0A2T0S8U2_9BACT</name>
<sequence length="360" mass="39427">MAIVHVIRFSNNPQIKSFGDTHLPERFTAKDPDTGLVREFTFKNAYGAVQGFTIANGGTEVIDTEKDYNEHNYQSLRALVANPRMIPPGSEFRLVNLESEAEAQKANRALRMKALNMIESSKDNGGLIGSIARRLGINNVGSLSAGELLNRVEERAEAEPQTVISIMQNAYQPELFEFDKAKESGLIRNKNGFYYYGEIQLGLSEAEVVAYFLKDQNLYSEIVRRNQSSYGPSAVRLADSLRSQAASAWHNEQGSAQPLIATDVQKNSAAKTETPAKGEETQADPEAVKLFEDAKAAGVLVFEQSDDYGDFYQFGVASMLDGTGADAETQAINFLSHPANKGIAKAMRKAIGQKTTVEAI</sequence>
<dbReference type="RefSeq" id="WP_106140101.1">
    <property type="nucleotide sequence ID" value="NZ_PVTE01000025.1"/>
</dbReference>
<dbReference type="Proteomes" id="UP000238375">
    <property type="component" value="Unassembled WGS sequence"/>
</dbReference>
<keyword evidence="2" id="KW-1185">Reference proteome</keyword>
<comment type="caution">
    <text evidence="1">The sequence shown here is derived from an EMBL/GenBank/DDBJ whole genome shotgun (WGS) entry which is preliminary data.</text>
</comment>
<gene>
    <name evidence="1" type="ORF">CLV58_12584</name>
</gene>
<evidence type="ECO:0000313" key="1">
    <source>
        <dbReference type="EMBL" id="PRY29822.1"/>
    </source>
</evidence>
<proteinExistence type="predicted"/>
<dbReference type="EMBL" id="PVTE01000025">
    <property type="protein sequence ID" value="PRY29822.1"/>
    <property type="molecule type" value="Genomic_DNA"/>
</dbReference>
<evidence type="ECO:0000313" key="2">
    <source>
        <dbReference type="Proteomes" id="UP000238375"/>
    </source>
</evidence>
<accession>A0A2T0S8U2</accession>
<protein>
    <submittedName>
        <fullName evidence="1">Uncharacterized protein</fullName>
    </submittedName>
</protein>
<dbReference type="AlphaFoldDB" id="A0A2T0S8U2"/>
<reference evidence="1 2" key="1">
    <citation type="submission" date="2018-03" db="EMBL/GenBank/DDBJ databases">
        <title>Genomic Encyclopedia of Archaeal and Bacterial Type Strains, Phase II (KMG-II): from individual species to whole genera.</title>
        <authorList>
            <person name="Goeker M."/>
        </authorList>
    </citation>
    <scope>NUCLEOTIDE SEQUENCE [LARGE SCALE GENOMIC DNA]</scope>
    <source>
        <strain evidence="1 2">DSM 28354</strain>
    </source>
</reference>